<keyword evidence="2" id="KW-0472">Membrane</keyword>
<proteinExistence type="predicted"/>
<dbReference type="EMBL" id="LSRX01000018">
    <property type="protein sequence ID" value="OLQ14180.1"/>
    <property type="molecule type" value="Genomic_DNA"/>
</dbReference>
<dbReference type="OrthoDB" id="447508at2759"/>
<comment type="caution">
    <text evidence="3">The sequence shown here is derived from an EMBL/GenBank/DDBJ whole genome shotgun (WGS) entry which is preliminary data.</text>
</comment>
<gene>
    <name evidence="3" type="ORF">AK812_SmicGene1673</name>
</gene>
<evidence type="ECO:0000313" key="4">
    <source>
        <dbReference type="Proteomes" id="UP000186817"/>
    </source>
</evidence>
<protein>
    <submittedName>
        <fullName evidence="3">Uncharacterized protein</fullName>
    </submittedName>
</protein>
<feature type="compositionally biased region" description="Basic and acidic residues" evidence="1">
    <location>
        <begin position="250"/>
        <end position="261"/>
    </location>
</feature>
<dbReference type="Proteomes" id="UP000186817">
    <property type="component" value="Unassembled WGS sequence"/>
</dbReference>
<evidence type="ECO:0000256" key="2">
    <source>
        <dbReference type="SAM" id="Phobius"/>
    </source>
</evidence>
<sequence length="434" mass="47624">MSLVLMMVMKMVVNIINTTVILPVTIIIIIIINSRIFISIAIIRIIISITTFIITMIIIIIIIIIIMRHLVLPRTAPIVRPGVLGSRSRAQGSYFGKEASVAKFVPREEIYNFEPSVSGQRPDYKEWLRGNSKHKHGLSADHSAQARASYSFLADSALLAEMPSISRLWAVVATASAGILDQDDECMATGTCAMHALQHRATQGSYEEEDTWAVDLSFDFQDFITEADKKEYNISMEDLGIDELQRLKSAAETELQSREGSDESGEAVLGASGQSNASAKACGFQPYTGNRHTELCFCQLAGNPGCKGQRCACPQGCGSHVTWKSATTVTFKNRARAHGCHPSTVLLTVPRAYYATPADLKQCGDEAIDVIETLLKVGDVQGNSRVLQVHLQSFCSYASFHAMPNHNRAVGSCVVMHSLREVPSLARQLFKLMQ</sequence>
<name>A0A1Q9F3B6_SYMMI</name>
<evidence type="ECO:0000256" key="1">
    <source>
        <dbReference type="SAM" id="MobiDB-lite"/>
    </source>
</evidence>
<reference evidence="3 4" key="1">
    <citation type="submission" date="2016-02" db="EMBL/GenBank/DDBJ databases">
        <title>Genome analysis of coral dinoflagellate symbionts highlights evolutionary adaptations to a symbiotic lifestyle.</title>
        <authorList>
            <person name="Aranda M."/>
            <person name="Li Y."/>
            <person name="Liew Y.J."/>
            <person name="Baumgarten S."/>
            <person name="Simakov O."/>
            <person name="Wilson M."/>
            <person name="Piel J."/>
            <person name="Ashoor H."/>
            <person name="Bougouffa S."/>
            <person name="Bajic V.B."/>
            <person name="Ryu T."/>
            <person name="Ravasi T."/>
            <person name="Bayer T."/>
            <person name="Micklem G."/>
            <person name="Kim H."/>
            <person name="Bhak J."/>
            <person name="Lajeunesse T.C."/>
            <person name="Voolstra C.R."/>
        </authorList>
    </citation>
    <scope>NUCLEOTIDE SEQUENCE [LARGE SCALE GENOMIC DNA]</scope>
    <source>
        <strain evidence="3 4">CCMP2467</strain>
    </source>
</reference>
<feature type="transmembrane region" description="Helical" evidence="2">
    <location>
        <begin position="12"/>
        <end position="32"/>
    </location>
</feature>
<keyword evidence="2" id="KW-1133">Transmembrane helix</keyword>
<keyword evidence="2" id="KW-0812">Transmembrane</keyword>
<dbReference type="AlphaFoldDB" id="A0A1Q9F3B6"/>
<evidence type="ECO:0000313" key="3">
    <source>
        <dbReference type="EMBL" id="OLQ14180.1"/>
    </source>
</evidence>
<organism evidence="3 4">
    <name type="scientific">Symbiodinium microadriaticum</name>
    <name type="common">Dinoflagellate</name>
    <name type="synonym">Zooxanthella microadriatica</name>
    <dbReference type="NCBI Taxonomy" id="2951"/>
    <lineage>
        <taxon>Eukaryota</taxon>
        <taxon>Sar</taxon>
        <taxon>Alveolata</taxon>
        <taxon>Dinophyceae</taxon>
        <taxon>Suessiales</taxon>
        <taxon>Symbiodiniaceae</taxon>
        <taxon>Symbiodinium</taxon>
    </lineage>
</organism>
<keyword evidence="4" id="KW-1185">Reference proteome</keyword>
<feature type="region of interest" description="Disordered" evidence="1">
    <location>
        <begin position="250"/>
        <end position="269"/>
    </location>
</feature>
<accession>A0A1Q9F3B6</accession>
<feature type="transmembrane region" description="Helical" evidence="2">
    <location>
        <begin position="38"/>
        <end position="66"/>
    </location>
</feature>